<keyword evidence="2" id="KW-1185">Reference proteome</keyword>
<accession>A0A510WSP4</accession>
<dbReference type="GeneID" id="29933892"/>
<dbReference type="AlphaFoldDB" id="A0A510WSP4"/>
<reference evidence="1 2" key="1">
    <citation type="submission" date="2019-07" db="EMBL/GenBank/DDBJ databases">
        <title>Whole genome shotgun sequence of Lactobacillus aviarius subsp. aviarius NBRC 102162.</title>
        <authorList>
            <person name="Hosoyama A."/>
            <person name="Uohara A."/>
            <person name="Ohji S."/>
            <person name="Ichikawa N."/>
        </authorList>
    </citation>
    <scope>NUCLEOTIDE SEQUENCE [LARGE SCALE GENOMIC DNA]</scope>
    <source>
        <strain evidence="1 2">NBRC 102162</strain>
    </source>
</reference>
<name>A0A510WSP4_9LACO</name>
<proteinExistence type="predicted"/>
<comment type="caution">
    <text evidence="1">The sequence shown here is derived from an EMBL/GenBank/DDBJ whole genome shotgun (WGS) entry which is preliminary data.</text>
</comment>
<gene>
    <name evidence="1" type="ORF">LAV01_10750</name>
</gene>
<sequence>MSLELITEEEFIRKYIPVETKEKKQAFARKKQDCLDMGYTDVFIKPYHNQIFVNERRYQDFLIEKSRRNFEERKAAALNAAKF</sequence>
<organism evidence="1 2">
    <name type="scientific">Ligilactobacillus aviarius</name>
    <dbReference type="NCBI Taxonomy" id="1606"/>
    <lineage>
        <taxon>Bacteria</taxon>
        <taxon>Bacillati</taxon>
        <taxon>Bacillota</taxon>
        <taxon>Bacilli</taxon>
        <taxon>Lactobacillales</taxon>
        <taxon>Lactobacillaceae</taxon>
        <taxon>Ligilactobacillus</taxon>
    </lineage>
</organism>
<evidence type="ECO:0000313" key="2">
    <source>
        <dbReference type="Proteomes" id="UP000321722"/>
    </source>
</evidence>
<protein>
    <submittedName>
        <fullName evidence="1">Uncharacterized protein</fullName>
    </submittedName>
</protein>
<evidence type="ECO:0000313" key="1">
    <source>
        <dbReference type="EMBL" id="GEK42243.1"/>
    </source>
</evidence>
<dbReference type="EMBL" id="BJUI01000016">
    <property type="protein sequence ID" value="GEK42243.1"/>
    <property type="molecule type" value="Genomic_DNA"/>
</dbReference>
<dbReference type="RefSeq" id="WP_057827496.1">
    <property type="nucleotide sequence ID" value="NZ_BAAACL010000017.1"/>
</dbReference>
<dbReference type="Proteomes" id="UP000321722">
    <property type="component" value="Unassembled WGS sequence"/>
</dbReference>